<proteinExistence type="predicted"/>
<keyword evidence="2" id="KW-0560">Oxidoreductase</keyword>
<dbReference type="PROSITE" id="PS51725">
    <property type="entry name" value="ABM"/>
    <property type="match status" value="1"/>
</dbReference>
<accession>A0A5B2XD23</accession>
<dbReference type="OrthoDB" id="9798157at2"/>
<keyword evidence="3" id="KW-1185">Reference proteome</keyword>
<evidence type="ECO:0000313" key="2">
    <source>
        <dbReference type="EMBL" id="KAA2261638.1"/>
    </source>
</evidence>
<dbReference type="AlphaFoldDB" id="A0A5B2XD23"/>
<dbReference type="InterPro" id="IPR007138">
    <property type="entry name" value="ABM_dom"/>
</dbReference>
<organism evidence="2 3">
    <name type="scientific">Solihabitans fulvus</name>
    <dbReference type="NCBI Taxonomy" id="1892852"/>
    <lineage>
        <taxon>Bacteria</taxon>
        <taxon>Bacillati</taxon>
        <taxon>Actinomycetota</taxon>
        <taxon>Actinomycetes</taxon>
        <taxon>Pseudonocardiales</taxon>
        <taxon>Pseudonocardiaceae</taxon>
        <taxon>Solihabitans</taxon>
    </lineage>
</organism>
<evidence type="ECO:0000259" key="1">
    <source>
        <dbReference type="PROSITE" id="PS51725"/>
    </source>
</evidence>
<dbReference type="Pfam" id="PF03992">
    <property type="entry name" value="ABM"/>
    <property type="match status" value="1"/>
</dbReference>
<dbReference type="Gene3D" id="3.30.70.100">
    <property type="match status" value="1"/>
</dbReference>
<evidence type="ECO:0000313" key="3">
    <source>
        <dbReference type="Proteomes" id="UP000323454"/>
    </source>
</evidence>
<dbReference type="SUPFAM" id="SSF54909">
    <property type="entry name" value="Dimeric alpha+beta barrel"/>
    <property type="match status" value="1"/>
</dbReference>
<keyword evidence="2" id="KW-0503">Monooxygenase</keyword>
<dbReference type="InterPro" id="IPR011008">
    <property type="entry name" value="Dimeric_a/b-barrel"/>
</dbReference>
<gene>
    <name evidence="2" type="ORF">F0L68_16325</name>
</gene>
<sequence>MVLSIAEFLIRPGDEEAFVAAYHRAVRYIRDAEGCRSVRLSRSVEDPCRFFMRVDWETIEAHTQVFYRSEGFVQWRDAVSGYFLDPPVVEHVVEIPENGHETDNPSGQS</sequence>
<name>A0A5B2XD23_9PSEU</name>
<dbReference type="RefSeq" id="WP_149850433.1">
    <property type="nucleotide sequence ID" value="NZ_VUOB01000027.1"/>
</dbReference>
<reference evidence="2 3" key="2">
    <citation type="submission" date="2019-09" db="EMBL/GenBank/DDBJ databases">
        <authorList>
            <person name="Jin C."/>
        </authorList>
    </citation>
    <scope>NUCLEOTIDE SEQUENCE [LARGE SCALE GENOMIC DNA]</scope>
    <source>
        <strain evidence="2 3">AN110305</strain>
    </source>
</reference>
<feature type="domain" description="ABM" evidence="1">
    <location>
        <begin position="2"/>
        <end position="93"/>
    </location>
</feature>
<dbReference type="EMBL" id="VUOB01000027">
    <property type="protein sequence ID" value="KAA2261638.1"/>
    <property type="molecule type" value="Genomic_DNA"/>
</dbReference>
<protein>
    <submittedName>
        <fullName evidence="2">Antibiotic biosynthesis monooxygenase</fullName>
    </submittedName>
</protein>
<dbReference type="Proteomes" id="UP000323454">
    <property type="component" value="Unassembled WGS sequence"/>
</dbReference>
<comment type="caution">
    <text evidence="2">The sequence shown here is derived from an EMBL/GenBank/DDBJ whole genome shotgun (WGS) entry which is preliminary data.</text>
</comment>
<dbReference type="GO" id="GO:0004497">
    <property type="term" value="F:monooxygenase activity"/>
    <property type="evidence" value="ECO:0007669"/>
    <property type="project" value="UniProtKB-KW"/>
</dbReference>
<reference evidence="2 3" key="1">
    <citation type="submission" date="2019-09" db="EMBL/GenBank/DDBJ databases">
        <title>Goodfellowia gen. nov., a new genus of the Pseudonocardineae related to Actinoalloteichus, containing Goodfellowia coeruleoviolacea gen. nov., comb. nov. gen. nov., comb. nov.</title>
        <authorList>
            <person name="Labeda D."/>
        </authorList>
    </citation>
    <scope>NUCLEOTIDE SEQUENCE [LARGE SCALE GENOMIC DNA]</scope>
    <source>
        <strain evidence="2 3">AN110305</strain>
    </source>
</reference>